<dbReference type="PANTHER" id="PTHR46353">
    <property type="entry name" value="ZINC FINGER PROTEIN 5"/>
    <property type="match status" value="1"/>
</dbReference>
<dbReference type="PROSITE" id="PS00028">
    <property type="entry name" value="ZINC_FINGER_C2H2_1"/>
    <property type="match status" value="1"/>
</dbReference>
<dbReference type="InterPro" id="IPR036236">
    <property type="entry name" value="Znf_C2H2_sf"/>
</dbReference>
<accession>A0AAV8RU39</accession>
<evidence type="ECO:0000259" key="2">
    <source>
        <dbReference type="PROSITE" id="PS50157"/>
    </source>
</evidence>
<evidence type="ECO:0000313" key="3">
    <source>
        <dbReference type="EMBL" id="KAJ8506055.1"/>
    </source>
</evidence>
<comment type="caution">
    <text evidence="3">The sequence shown here is derived from an EMBL/GenBank/DDBJ whole genome shotgun (WGS) entry which is preliminary data.</text>
</comment>
<dbReference type="InterPro" id="IPR013087">
    <property type="entry name" value="Znf_C2H2_type"/>
</dbReference>
<dbReference type="AlphaFoldDB" id="A0AAV8RU39"/>
<proteinExistence type="predicted"/>
<evidence type="ECO:0000256" key="1">
    <source>
        <dbReference type="PROSITE-ProRule" id="PRU00042"/>
    </source>
</evidence>
<sequence>MAGIECDAKFTNPRFKLFGFLVSDHDELVPTAEAAGDAAARGGGADGRRYECHYCCRAFANSQALGGHQNAHKKERQQLRLAQQLHRASLHLSPPAAADNVHYHRRAASAAFAQLRSSWVRYSVPDPPATRSSLAARSILPSSVPPPPYCSTSAKYCEDGDLRWCSEACRPINGIRLDGSTAAEGATEDVYGLDLHLSLAPTGS</sequence>
<dbReference type="PANTHER" id="PTHR46353:SF9">
    <property type="entry name" value="ZINC FINGER PROTEIN GIS3"/>
    <property type="match status" value="1"/>
</dbReference>
<protein>
    <recommendedName>
        <fullName evidence="2">C2H2-type domain-containing protein</fullName>
    </recommendedName>
</protein>
<keyword evidence="1" id="KW-0863">Zinc-finger</keyword>
<dbReference type="GO" id="GO:0005634">
    <property type="term" value="C:nucleus"/>
    <property type="evidence" value="ECO:0007669"/>
    <property type="project" value="TreeGrafter"/>
</dbReference>
<dbReference type="GO" id="GO:0010090">
    <property type="term" value="P:trichome morphogenesis"/>
    <property type="evidence" value="ECO:0007669"/>
    <property type="project" value="InterPro"/>
</dbReference>
<dbReference type="InterPro" id="IPR044299">
    <property type="entry name" value="GIS3/ZFP5/ZFP6"/>
</dbReference>
<keyword evidence="4" id="KW-1185">Reference proteome</keyword>
<dbReference type="GO" id="GO:0003700">
    <property type="term" value="F:DNA-binding transcription factor activity"/>
    <property type="evidence" value="ECO:0007669"/>
    <property type="project" value="TreeGrafter"/>
</dbReference>
<gene>
    <name evidence="3" type="ORF">OPV22_006941</name>
</gene>
<dbReference type="GO" id="GO:0008270">
    <property type="term" value="F:zinc ion binding"/>
    <property type="evidence" value="ECO:0007669"/>
    <property type="project" value="UniProtKB-KW"/>
</dbReference>
<dbReference type="EMBL" id="JAQQAF010000002">
    <property type="protein sequence ID" value="KAJ8506055.1"/>
    <property type="molecule type" value="Genomic_DNA"/>
</dbReference>
<dbReference type="SUPFAM" id="SSF57667">
    <property type="entry name" value="beta-beta-alpha zinc fingers"/>
    <property type="match status" value="1"/>
</dbReference>
<dbReference type="Gene3D" id="3.30.160.60">
    <property type="entry name" value="Classic Zinc Finger"/>
    <property type="match status" value="1"/>
</dbReference>
<dbReference type="GO" id="GO:0009740">
    <property type="term" value="P:gibberellic acid mediated signaling pathway"/>
    <property type="evidence" value="ECO:0007669"/>
    <property type="project" value="TreeGrafter"/>
</dbReference>
<dbReference type="GO" id="GO:0000976">
    <property type="term" value="F:transcription cis-regulatory region binding"/>
    <property type="evidence" value="ECO:0007669"/>
    <property type="project" value="TreeGrafter"/>
</dbReference>
<dbReference type="GO" id="GO:0009736">
    <property type="term" value="P:cytokinin-activated signaling pathway"/>
    <property type="evidence" value="ECO:0007669"/>
    <property type="project" value="TreeGrafter"/>
</dbReference>
<organism evidence="3 4">
    <name type="scientific">Ensete ventricosum</name>
    <name type="common">Abyssinian banana</name>
    <name type="synonym">Musa ensete</name>
    <dbReference type="NCBI Taxonomy" id="4639"/>
    <lineage>
        <taxon>Eukaryota</taxon>
        <taxon>Viridiplantae</taxon>
        <taxon>Streptophyta</taxon>
        <taxon>Embryophyta</taxon>
        <taxon>Tracheophyta</taxon>
        <taxon>Spermatophyta</taxon>
        <taxon>Magnoliopsida</taxon>
        <taxon>Liliopsida</taxon>
        <taxon>Zingiberales</taxon>
        <taxon>Musaceae</taxon>
        <taxon>Ensete</taxon>
    </lineage>
</organism>
<dbReference type="PROSITE" id="PS50157">
    <property type="entry name" value="ZINC_FINGER_C2H2_2"/>
    <property type="match status" value="1"/>
</dbReference>
<name>A0AAV8RU39_ENSVE</name>
<keyword evidence="1" id="KW-0862">Zinc</keyword>
<dbReference type="Proteomes" id="UP001222027">
    <property type="component" value="Unassembled WGS sequence"/>
</dbReference>
<reference evidence="3 4" key="1">
    <citation type="submission" date="2022-12" db="EMBL/GenBank/DDBJ databases">
        <title>Chromosome-scale assembly of the Ensete ventricosum genome.</title>
        <authorList>
            <person name="Dussert Y."/>
            <person name="Stocks J."/>
            <person name="Wendawek A."/>
            <person name="Woldeyes F."/>
            <person name="Nichols R.A."/>
            <person name="Borrell J.S."/>
        </authorList>
    </citation>
    <scope>NUCLEOTIDE SEQUENCE [LARGE SCALE GENOMIC DNA]</scope>
    <source>
        <strain evidence="4">cv. Maze</strain>
        <tissue evidence="3">Seeds</tissue>
    </source>
</reference>
<feature type="domain" description="C2H2-type" evidence="2">
    <location>
        <begin position="50"/>
        <end position="77"/>
    </location>
</feature>
<keyword evidence="1" id="KW-0479">Metal-binding</keyword>
<evidence type="ECO:0000313" key="4">
    <source>
        <dbReference type="Proteomes" id="UP001222027"/>
    </source>
</evidence>